<dbReference type="OrthoDB" id="9009977at2"/>
<accession>A0A5C0AZI0</accession>
<keyword evidence="5" id="KW-1185">Reference proteome</keyword>
<dbReference type="KEGG" id="pacr:FXN63_15085"/>
<organism evidence="4 5">
    <name type="scientific">Pigmentiphaga aceris</name>
    <dbReference type="NCBI Taxonomy" id="1940612"/>
    <lineage>
        <taxon>Bacteria</taxon>
        <taxon>Pseudomonadati</taxon>
        <taxon>Pseudomonadota</taxon>
        <taxon>Betaproteobacteria</taxon>
        <taxon>Burkholderiales</taxon>
        <taxon>Alcaligenaceae</taxon>
        <taxon>Pigmentiphaga</taxon>
    </lineage>
</organism>
<feature type="transmembrane region" description="Helical" evidence="2">
    <location>
        <begin position="63"/>
        <end position="80"/>
    </location>
</feature>
<dbReference type="InterPro" id="IPR036629">
    <property type="entry name" value="YjbJ_sf"/>
</dbReference>
<evidence type="ECO:0000256" key="1">
    <source>
        <dbReference type="ARBA" id="ARBA00009129"/>
    </source>
</evidence>
<feature type="domain" description="CsbD-like" evidence="3">
    <location>
        <begin position="5"/>
        <end position="54"/>
    </location>
</feature>
<keyword evidence="2" id="KW-0472">Membrane</keyword>
<dbReference type="Gene3D" id="1.10.1470.10">
    <property type="entry name" value="YjbJ"/>
    <property type="match status" value="1"/>
</dbReference>
<gene>
    <name evidence="4" type="ORF">FXN63_15085</name>
</gene>
<dbReference type="Pfam" id="PF05532">
    <property type="entry name" value="CsbD"/>
    <property type="match status" value="1"/>
</dbReference>
<dbReference type="SUPFAM" id="SSF69047">
    <property type="entry name" value="Hypothetical protein YjbJ"/>
    <property type="match status" value="1"/>
</dbReference>
<dbReference type="AlphaFoldDB" id="A0A5C0AZI0"/>
<protein>
    <submittedName>
        <fullName evidence="4">CsbD family protein</fullName>
    </submittedName>
</protein>
<evidence type="ECO:0000256" key="2">
    <source>
        <dbReference type="SAM" id="Phobius"/>
    </source>
</evidence>
<dbReference type="InterPro" id="IPR008462">
    <property type="entry name" value="CsbD"/>
</dbReference>
<evidence type="ECO:0000313" key="4">
    <source>
        <dbReference type="EMBL" id="QEI07014.1"/>
    </source>
</evidence>
<reference evidence="4 5" key="1">
    <citation type="submission" date="2019-08" db="EMBL/GenBank/DDBJ databases">
        <title>Amphibian skin-associated Pigmentiphaga: genome sequence and occurrence across geography and hosts.</title>
        <authorList>
            <person name="Bletz M.C."/>
            <person name="Bunk B."/>
            <person name="Sproeer C."/>
            <person name="Biwer P."/>
            <person name="Reiter S."/>
            <person name="Rabemananjara F.C.E."/>
            <person name="Schulz S."/>
            <person name="Overmann J."/>
            <person name="Vences M."/>
        </authorList>
    </citation>
    <scope>NUCLEOTIDE SEQUENCE [LARGE SCALE GENOMIC DNA]</scope>
    <source>
        <strain evidence="4 5">Mada1488</strain>
    </source>
</reference>
<dbReference type="Proteomes" id="UP000325161">
    <property type="component" value="Chromosome"/>
</dbReference>
<dbReference type="EMBL" id="CP043046">
    <property type="protein sequence ID" value="QEI07014.1"/>
    <property type="molecule type" value="Genomic_DNA"/>
</dbReference>
<name>A0A5C0AZI0_9BURK</name>
<dbReference type="RefSeq" id="WP_148816061.1">
    <property type="nucleotide sequence ID" value="NZ_CP043046.1"/>
</dbReference>
<sequence>MTKAQIEGGVNEVVGAVQNAAGKLLDQDSWKAEGALREVAGKAQRVYGDTRDQLTEAVETQPFTALLLAAAVGYALAVLTRR</sequence>
<evidence type="ECO:0000313" key="5">
    <source>
        <dbReference type="Proteomes" id="UP000325161"/>
    </source>
</evidence>
<comment type="similarity">
    <text evidence="1">Belongs to the UPF0337 (CsbD) family.</text>
</comment>
<keyword evidence="2" id="KW-0812">Transmembrane</keyword>
<proteinExistence type="inferred from homology"/>
<evidence type="ECO:0000259" key="3">
    <source>
        <dbReference type="Pfam" id="PF05532"/>
    </source>
</evidence>
<keyword evidence="2" id="KW-1133">Transmembrane helix</keyword>